<proteinExistence type="inferred from homology"/>
<evidence type="ECO:0000256" key="3">
    <source>
        <dbReference type="ARBA" id="ARBA00012663"/>
    </source>
</evidence>
<dbReference type="InterPro" id="IPR019800">
    <property type="entry name" value="Glyco_hydro_3_AS"/>
</dbReference>
<dbReference type="Gene3D" id="3.40.50.1700">
    <property type="entry name" value="Glycoside hydrolase family 3 C-terminal domain"/>
    <property type="match status" value="1"/>
</dbReference>
<dbReference type="SUPFAM" id="SSF52279">
    <property type="entry name" value="Beta-D-glucan exohydrolase, C-terminal domain"/>
    <property type="match status" value="1"/>
</dbReference>
<evidence type="ECO:0000313" key="10">
    <source>
        <dbReference type="Proteomes" id="UP000037109"/>
    </source>
</evidence>
<evidence type="ECO:0000256" key="1">
    <source>
        <dbReference type="ARBA" id="ARBA00001231"/>
    </source>
</evidence>
<dbReference type="FunFam" id="3.20.20.300:FF:000014">
    <property type="entry name" value="Beta-hexosaminidase, lipoprotein"/>
    <property type="match status" value="1"/>
</dbReference>
<keyword evidence="4 6" id="KW-0378">Hydrolase</keyword>
<reference evidence="10" key="1">
    <citation type="submission" date="2015-07" db="EMBL/GenBank/DDBJ databases">
        <title>Fjat-10036 dsm4.</title>
        <authorList>
            <person name="Liu B."/>
            <person name="Wang J."/>
            <person name="Zhu Y."/>
            <person name="Liu G."/>
            <person name="Chen Q."/>
            <person name="Chen Z."/>
            <person name="Lan J."/>
            <person name="Che J."/>
            <person name="Ge C."/>
            <person name="Shi H."/>
            <person name="Pan Z."/>
            <person name="Liu X."/>
        </authorList>
    </citation>
    <scope>NUCLEOTIDE SEQUENCE [LARGE SCALE GENOMIC DNA]</scope>
    <source>
        <strain evidence="10">DSM 4</strain>
    </source>
</reference>
<dbReference type="Gene3D" id="3.20.20.300">
    <property type="entry name" value="Glycoside hydrolase, family 3, N-terminal domain"/>
    <property type="match status" value="1"/>
</dbReference>
<name>A0A0M0GF24_SPOGL</name>
<dbReference type="InterPro" id="IPR036962">
    <property type="entry name" value="Glyco_hydro_3_N_sf"/>
</dbReference>
<dbReference type="Proteomes" id="UP000037109">
    <property type="component" value="Unassembled WGS sequence"/>
</dbReference>
<dbReference type="EC" id="3.2.1.52" evidence="3"/>
<evidence type="ECO:0000259" key="7">
    <source>
        <dbReference type="Pfam" id="PF00933"/>
    </source>
</evidence>
<feature type="domain" description="Glycoside hydrolase family 3 N-terminal" evidence="7">
    <location>
        <begin position="54"/>
        <end position="394"/>
    </location>
</feature>
<organism evidence="9 10">
    <name type="scientific">Sporosarcina globispora</name>
    <name type="common">Bacillus globisporus</name>
    <dbReference type="NCBI Taxonomy" id="1459"/>
    <lineage>
        <taxon>Bacteria</taxon>
        <taxon>Bacillati</taxon>
        <taxon>Bacillota</taxon>
        <taxon>Bacilli</taxon>
        <taxon>Bacillales</taxon>
        <taxon>Caryophanaceae</taxon>
        <taxon>Sporosarcina</taxon>
    </lineage>
</organism>
<dbReference type="RefSeq" id="WP_053435397.1">
    <property type="nucleotide sequence ID" value="NZ_LGUF01000007.1"/>
</dbReference>
<dbReference type="PATRIC" id="fig|1459.3.peg.3296"/>
<dbReference type="InterPro" id="IPR017853">
    <property type="entry name" value="GH"/>
</dbReference>
<keyword evidence="5 6" id="KW-0326">Glycosidase</keyword>
<dbReference type="STRING" id="1459.AF332_15210"/>
<dbReference type="PROSITE" id="PS00775">
    <property type="entry name" value="GLYCOSYL_HYDROL_F3"/>
    <property type="match status" value="1"/>
</dbReference>
<comment type="catalytic activity">
    <reaction evidence="1">
        <text>Hydrolysis of terminal non-reducing N-acetyl-D-hexosamine residues in N-acetyl-beta-D-hexosaminides.</text>
        <dbReference type="EC" id="3.2.1.52"/>
    </reaction>
</comment>
<dbReference type="InterPro" id="IPR002772">
    <property type="entry name" value="Glyco_hydro_3_C"/>
</dbReference>
<dbReference type="GO" id="GO:0004563">
    <property type="term" value="F:beta-N-acetylhexosaminidase activity"/>
    <property type="evidence" value="ECO:0007669"/>
    <property type="project" value="UniProtKB-EC"/>
</dbReference>
<sequence>MKKSRFYSFVTTILIVLFILPFNAFANWDDPTRPGWEEGEAKEGWIRSKLNHMTLEEKIGQLFIVHVYGKTPTDPAYELKNLEKKRGGKNFKEVIEKYHIGGVIYFNWTDNIPIPLDASQVNSLSNGIQKIAMDQRMPIPLFVSTDQEGGIVQRLTSPGTVLPGNMALGATQSLDYAAKSAAILGTELKGIGVNMNFGPVADVNINPENPVIGVRSFSEDPKLVSDMTVAQINAYQKDNVIATAKHFPGHGDTAVDSHYGLPIINHDLKTLQNVDLKPFKKAIGAGIDAIMTGHIVVPALDDSGLPATLSKPILTGLLREEMDFDGLIITDSLGMSGANVVPPARVPVEAFKAGVDLLLNPPDVELAYNAMLEAVKSGEISEKRVNESVYRILEAKLKRGLFDNPYSDESAISNIGTAEHLAVADEIANKSITLVKNENNLLPLKTNENLFITGPSLAEPDLLSDLLKNKSFNADFYMTGTSPTSSEINTAVAKAQQADKVIVTTYTANTNSAQQNFVKALLTTGKPVIITAIRNPYDLMVFPEIDAYLATYGNREVSIRALARVLTGEVNPSGKLPVTIPGLYDFGHGISY</sequence>
<accession>A0A0M0GF24</accession>
<evidence type="ECO:0000259" key="8">
    <source>
        <dbReference type="Pfam" id="PF01915"/>
    </source>
</evidence>
<dbReference type="Pfam" id="PF01915">
    <property type="entry name" value="Glyco_hydro_3_C"/>
    <property type="match status" value="1"/>
</dbReference>
<dbReference type="SUPFAM" id="SSF51445">
    <property type="entry name" value="(Trans)glycosidases"/>
    <property type="match status" value="1"/>
</dbReference>
<comment type="similarity">
    <text evidence="2 6">Belongs to the glycosyl hydrolase 3 family.</text>
</comment>
<dbReference type="InterPro" id="IPR036881">
    <property type="entry name" value="Glyco_hydro_3_C_sf"/>
</dbReference>
<dbReference type="PANTHER" id="PTHR30480">
    <property type="entry name" value="BETA-HEXOSAMINIDASE-RELATED"/>
    <property type="match status" value="1"/>
</dbReference>
<evidence type="ECO:0000256" key="6">
    <source>
        <dbReference type="RuleBase" id="RU361161"/>
    </source>
</evidence>
<dbReference type="EMBL" id="LGUF01000007">
    <property type="protein sequence ID" value="KON88031.1"/>
    <property type="molecule type" value="Genomic_DNA"/>
</dbReference>
<dbReference type="InterPro" id="IPR001764">
    <property type="entry name" value="Glyco_hydro_3_N"/>
</dbReference>
<dbReference type="Pfam" id="PF00933">
    <property type="entry name" value="Glyco_hydro_3"/>
    <property type="match status" value="1"/>
</dbReference>
<dbReference type="InterPro" id="IPR050226">
    <property type="entry name" value="NagZ_Beta-hexosaminidase"/>
</dbReference>
<evidence type="ECO:0000256" key="4">
    <source>
        <dbReference type="ARBA" id="ARBA00022801"/>
    </source>
</evidence>
<evidence type="ECO:0000256" key="5">
    <source>
        <dbReference type="ARBA" id="ARBA00023295"/>
    </source>
</evidence>
<feature type="domain" description="Glycoside hydrolase family 3 C-terminal" evidence="8">
    <location>
        <begin position="432"/>
        <end position="581"/>
    </location>
</feature>
<dbReference type="PRINTS" id="PR00133">
    <property type="entry name" value="GLHYDRLASE3"/>
</dbReference>
<dbReference type="AlphaFoldDB" id="A0A0M0GF24"/>
<dbReference type="GO" id="GO:0009254">
    <property type="term" value="P:peptidoglycan turnover"/>
    <property type="evidence" value="ECO:0007669"/>
    <property type="project" value="TreeGrafter"/>
</dbReference>
<evidence type="ECO:0000256" key="2">
    <source>
        <dbReference type="ARBA" id="ARBA00005336"/>
    </source>
</evidence>
<dbReference type="GO" id="GO:0005975">
    <property type="term" value="P:carbohydrate metabolic process"/>
    <property type="evidence" value="ECO:0007669"/>
    <property type="project" value="InterPro"/>
</dbReference>
<gene>
    <name evidence="9" type="ORF">AF332_15210</name>
</gene>
<dbReference type="PANTHER" id="PTHR30480:SF13">
    <property type="entry name" value="BETA-HEXOSAMINIDASE"/>
    <property type="match status" value="1"/>
</dbReference>
<evidence type="ECO:0000313" key="9">
    <source>
        <dbReference type="EMBL" id="KON88031.1"/>
    </source>
</evidence>
<keyword evidence="10" id="KW-1185">Reference proteome</keyword>
<comment type="caution">
    <text evidence="9">The sequence shown here is derived from an EMBL/GenBank/DDBJ whole genome shotgun (WGS) entry which is preliminary data.</text>
</comment>
<protein>
    <recommendedName>
        <fullName evidence="3">beta-N-acetylhexosaminidase</fullName>
        <ecNumber evidence="3">3.2.1.52</ecNumber>
    </recommendedName>
</protein>